<name>W9Z9P4_FUSOX</name>
<dbReference type="HOGENOM" id="CLU_674453_0_0_1"/>
<dbReference type="AlphaFoldDB" id="W9Z9P4"/>
<dbReference type="SUPFAM" id="SSF48403">
    <property type="entry name" value="Ankyrin repeat"/>
    <property type="match status" value="1"/>
</dbReference>
<evidence type="ECO:0000256" key="2">
    <source>
        <dbReference type="ARBA" id="ARBA00023043"/>
    </source>
</evidence>
<dbReference type="VEuPathDB" id="FungiDB:FOMG_17980"/>
<dbReference type="PROSITE" id="PS50297">
    <property type="entry name" value="ANK_REP_REGION"/>
    <property type="match status" value="1"/>
</dbReference>
<dbReference type="PROSITE" id="PS50088">
    <property type="entry name" value="ANK_REPEAT"/>
    <property type="match status" value="2"/>
</dbReference>
<protein>
    <submittedName>
        <fullName evidence="4">Uncharacterized protein</fullName>
    </submittedName>
</protein>
<sequence length="408" mass="44868">MDPASLLVLVGPLIGVLSTINATLKEHLDRLDKERQALPVLKALKVECDVTERDVVVIRNVISSNSSQRSGQRDELVGILRSDLQGLDQLVKALSKHVAGIFKDNKSPRDLRKAVVNRKEALRRKINNIRRKRQGVQFITHALQMNDNLHMQKTLDSMISRLGNGEEKSRELMKETAGENRPDVIERLLDEGADPNFLAIDFGSPDDPKVVAPLLNAIRGAQHSYEAVDVLLTKGALPNLVVGDQPPLWLAFQCGNVDVATLLLDFGADVECPCVKGAGRRLLGTTIASKDFAHQRAELIQLALEYEANTEVRAPDGNRPLHDAVQMRRGKGVVNMLLTKNADVSSRARENLTPLMMAAQIGDLEVVSLLATFSVETKQTSRDGLTASDMARRGGYPDIEEVLNTYDA</sequence>
<reference evidence="4" key="1">
    <citation type="submission" date="2012-04" db="EMBL/GenBank/DDBJ databases">
        <title>The Genome Sequence of Fusarium oxysporum melonis.</title>
        <authorList>
            <consortium name="The Broad Institute Genome Sequencing Platform"/>
            <person name="Ma L.-J."/>
            <person name="Gale L.R."/>
            <person name="Schwartz D.C."/>
            <person name="Zhou S."/>
            <person name="Corby-Kistler H."/>
            <person name="Young S.K."/>
            <person name="Zeng Q."/>
            <person name="Gargeya S."/>
            <person name="Fitzgerald M."/>
            <person name="Haas B."/>
            <person name="Abouelleil A."/>
            <person name="Alvarado L."/>
            <person name="Arachchi H.M."/>
            <person name="Berlin A."/>
            <person name="Brown A."/>
            <person name="Chapman S.B."/>
            <person name="Chen Z."/>
            <person name="Dunbar C."/>
            <person name="Freedman E."/>
            <person name="Gearin G."/>
            <person name="Goldberg J."/>
            <person name="Griggs A."/>
            <person name="Gujja S."/>
            <person name="Heiman D."/>
            <person name="Howarth C."/>
            <person name="Larson L."/>
            <person name="Lui A."/>
            <person name="MacDonald P.J.P."/>
            <person name="Montmayeur A."/>
            <person name="Murphy C."/>
            <person name="Neiman D."/>
            <person name="Pearson M."/>
            <person name="Priest M."/>
            <person name="Roberts A."/>
            <person name="Saif S."/>
            <person name="Shea T."/>
            <person name="Shenoy N."/>
            <person name="Sisk P."/>
            <person name="Stolte C."/>
            <person name="Sykes S."/>
            <person name="Wortman J."/>
            <person name="Nusbaum C."/>
            <person name="Birren B."/>
        </authorList>
    </citation>
    <scope>NUCLEOTIDE SEQUENCE</scope>
    <source>
        <strain evidence="4">26406</strain>
    </source>
</reference>
<dbReference type="EMBL" id="KI980360">
    <property type="protein sequence ID" value="EXK25347.1"/>
    <property type="molecule type" value="Genomic_DNA"/>
</dbReference>
<dbReference type="Gene3D" id="1.25.40.20">
    <property type="entry name" value="Ankyrin repeat-containing domain"/>
    <property type="match status" value="1"/>
</dbReference>
<dbReference type="InterPro" id="IPR036770">
    <property type="entry name" value="Ankyrin_rpt-contain_sf"/>
</dbReference>
<proteinExistence type="predicted"/>
<dbReference type="InterPro" id="IPR051165">
    <property type="entry name" value="Multifunctional_ANK_Repeat"/>
</dbReference>
<accession>W9Z9P4</accession>
<keyword evidence="2 3" id="KW-0040">ANK repeat</keyword>
<dbReference type="Pfam" id="PF00023">
    <property type="entry name" value="Ank"/>
    <property type="match status" value="3"/>
</dbReference>
<dbReference type="PANTHER" id="PTHR24123:SF33">
    <property type="entry name" value="PROTEIN HOS4"/>
    <property type="match status" value="1"/>
</dbReference>
<evidence type="ECO:0000256" key="3">
    <source>
        <dbReference type="PROSITE-ProRule" id="PRU00023"/>
    </source>
</evidence>
<evidence type="ECO:0000256" key="1">
    <source>
        <dbReference type="ARBA" id="ARBA00022737"/>
    </source>
</evidence>
<gene>
    <name evidence="4" type="ORF">FOMG_17980</name>
</gene>
<feature type="repeat" description="ANK" evidence="3">
    <location>
        <begin position="316"/>
        <end position="349"/>
    </location>
</feature>
<keyword evidence="1" id="KW-0677">Repeat</keyword>
<feature type="repeat" description="ANK" evidence="3">
    <location>
        <begin position="350"/>
        <end position="382"/>
    </location>
</feature>
<reference evidence="4" key="2">
    <citation type="submission" date="2014-02" db="EMBL/GenBank/DDBJ databases">
        <title>Annotation of the Genome Sequence of Fusarium oxysporum f. sp. melonis 26406.</title>
        <authorList>
            <consortium name="The Broad Institute Genomics Platform"/>
            <person name="Ma L.-J."/>
            <person name="Corby-Kistler H."/>
            <person name="Broz K."/>
            <person name="Gale L.R."/>
            <person name="Jonkers W."/>
            <person name="O'Donnell K."/>
            <person name="Ploetz R."/>
            <person name="Steinberg C."/>
            <person name="Schwartz D.C."/>
            <person name="VanEtten H."/>
            <person name="Zhou S."/>
            <person name="Young S.K."/>
            <person name="Zeng Q."/>
            <person name="Gargeya S."/>
            <person name="Fitzgerald M."/>
            <person name="Abouelleil A."/>
            <person name="Alvarado L."/>
            <person name="Chapman S.B."/>
            <person name="Gainer-Dewar J."/>
            <person name="Goldberg J."/>
            <person name="Griggs A."/>
            <person name="Gujja S."/>
            <person name="Hansen M."/>
            <person name="Howarth C."/>
            <person name="Imamovic A."/>
            <person name="Ireland A."/>
            <person name="Larimer J."/>
            <person name="McCowan C."/>
            <person name="Murphy C."/>
            <person name="Pearson M."/>
            <person name="Poon T.W."/>
            <person name="Priest M."/>
            <person name="Roberts A."/>
            <person name="Saif S."/>
            <person name="Shea T."/>
            <person name="Sykes S."/>
            <person name="Wortman J."/>
            <person name="Nusbaum C."/>
            <person name="Birren B."/>
        </authorList>
    </citation>
    <scope>NUCLEOTIDE SEQUENCE</scope>
    <source>
        <strain evidence="4">26406</strain>
    </source>
</reference>
<evidence type="ECO:0000313" key="4">
    <source>
        <dbReference type="EMBL" id="EXK25347.1"/>
    </source>
</evidence>
<dbReference type="Proteomes" id="UP000030703">
    <property type="component" value="Unassembled WGS sequence"/>
</dbReference>
<dbReference type="InterPro" id="IPR002110">
    <property type="entry name" value="Ankyrin_rpt"/>
</dbReference>
<dbReference type="PANTHER" id="PTHR24123">
    <property type="entry name" value="ANKYRIN REPEAT-CONTAINING"/>
    <property type="match status" value="1"/>
</dbReference>
<dbReference type="SMART" id="SM00248">
    <property type="entry name" value="ANK"/>
    <property type="match status" value="4"/>
</dbReference>
<organism evidence="4">
    <name type="scientific">Fusarium oxysporum f. sp. melonis 26406</name>
    <dbReference type="NCBI Taxonomy" id="1089452"/>
    <lineage>
        <taxon>Eukaryota</taxon>
        <taxon>Fungi</taxon>
        <taxon>Dikarya</taxon>
        <taxon>Ascomycota</taxon>
        <taxon>Pezizomycotina</taxon>
        <taxon>Sordariomycetes</taxon>
        <taxon>Hypocreomycetidae</taxon>
        <taxon>Hypocreales</taxon>
        <taxon>Nectriaceae</taxon>
        <taxon>Fusarium</taxon>
        <taxon>Fusarium oxysporum species complex</taxon>
    </lineage>
</organism>